<dbReference type="SUPFAM" id="SSF100920">
    <property type="entry name" value="Heat shock protein 70kD (HSP70), peptide-binding domain"/>
    <property type="match status" value="1"/>
</dbReference>
<comment type="similarity">
    <text evidence="1 4">Belongs to the heat shock protein 70 family.</text>
</comment>
<evidence type="ECO:0000256" key="3">
    <source>
        <dbReference type="ARBA" id="ARBA00022840"/>
    </source>
</evidence>
<dbReference type="GO" id="GO:0140662">
    <property type="term" value="F:ATP-dependent protein folding chaperone"/>
    <property type="evidence" value="ECO:0007669"/>
    <property type="project" value="InterPro"/>
</dbReference>
<dbReference type="FunFam" id="2.60.34.10:FF:000012">
    <property type="entry name" value="Heat shock 70 kDa protein"/>
    <property type="match status" value="1"/>
</dbReference>
<dbReference type="Pfam" id="PF00012">
    <property type="entry name" value="HSP70"/>
    <property type="match status" value="1"/>
</dbReference>
<dbReference type="Proteomes" id="UP000077755">
    <property type="component" value="Chromosome 4"/>
</dbReference>
<dbReference type="InterPro" id="IPR029047">
    <property type="entry name" value="HSP70_peptide-bd_sf"/>
</dbReference>
<evidence type="ECO:0000313" key="6">
    <source>
        <dbReference type="Proteomes" id="UP000077755"/>
    </source>
</evidence>
<dbReference type="Gene3D" id="3.30.420.40">
    <property type="match status" value="2"/>
</dbReference>
<protein>
    <recommendedName>
        <fullName evidence="7">Heat shock cognate 70 kDa protein</fullName>
    </recommendedName>
</protein>
<dbReference type="PROSITE" id="PS01036">
    <property type="entry name" value="HSP70_3"/>
    <property type="match status" value="1"/>
</dbReference>
<dbReference type="EMBL" id="CP093346">
    <property type="protein sequence ID" value="WOG98010.1"/>
    <property type="molecule type" value="Genomic_DNA"/>
</dbReference>
<gene>
    <name evidence="5" type="ORF">DCAR_0417351</name>
</gene>
<dbReference type="FunFam" id="3.30.30.30:FF:000001">
    <property type="entry name" value="heat shock 70 kDa protein-like"/>
    <property type="match status" value="1"/>
</dbReference>
<evidence type="ECO:0000313" key="5">
    <source>
        <dbReference type="EMBL" id="WOG98010.1"/>
    </source>
</evidence>
<reference evidence="5" key="2">
    <citation type="submission" date="2022-03" db="EMBL/GenBank/DDBJ databases">
        <title>Draft title - Genomic analysis of global carrot germplasm unveils the trajectory of domestication and the origin of high carotenoid orange carrot.</title>
        <authorList>
            <person name="Iorizzo M."/>
            <person name="Ellison S."/>
            <person name="Senalik D."/>
            <person name="Macko-Podgorni A."/>
            <person name="Grzebelus D."/>
            <person name="Bostan H."/>
            <person name="Rolling W."/>
            <person name="Curaba J."/>
            <person name="Simon P."/>
        </authorList>
    </citation>
    <scope>NUCLEOTIDE SEQUENCE</scope>
    <source>
        <tissue evidence="5">Leaf</tissue>
    </source>
</reference>
<evidence type="ECO:0008006" key="7">
    <source>
        <dbReference type="Google" id="ProtNLM"/>
    </source>
</evidence>
<sequence>MAEYGPAVGIDLGTTYSCVGVWQQYRVQIIVNDQGNRTTSSCVAFTDTERFIGDAARNQVALNPENTIFDAKRLIGRKFTDSTVQSDLKVWPFKVIDKDNKPMIVVNYKGVEKLFSPEELSSMVLIKMKEIAENFLGKKIKDAVVTVPAHFNDSQRQATKDAGTIAGLNVLRILVEPTAAAVAYGLDQKLTNTLTGEKIVLIFDLGGGTFDVSLLKIKKDIFEVLATAGDTHLGGEDFDNRMVNHFVEEIKMKHNKDISVNAKALRRLRNHCERAKRILSCNAMTTIDIDSLYEGIDYTGKISRAKFEDLNMDMFRSCLDIVEKCLEDGGMEKSRVHDVVLVGGSTRIPKVQQLLQEFFDGNELCKSINPDEAVACGAAIQAAVLSGATENIIRDIVLLDVSPLSLGVDMEGEVMSIIIPRNTTIPTSKQSHYNNSCDYQKSILFKVYEGERPCSKDNNLLGELRLNGIPSGLRDEVKASVTFDIDLNGVLHVTAECKINGVKTNATITNDKGRLAANEIERMTRDAETYRAEDELFMKNIKAMNAYEDYAYNMRSAIRAAGNLNSATKKKAENAIKEAIQWVNANRSAEAAEYNSRKSDLGAFFNSMIPSHTGIKIEEVE</sequence>
<dbReference type="Gene3D" id="1.20.1270.10">
    <property type="match status" value="1"/>
</dbReference>
<dbReference type="KEGG" id="dcr:108217429"/>
<keyword evidence="3 4" id="KW-0067">ATP-binding</keyword>
<name>A0AAF1AZG4_DAUCS</name>
<dbReference type="Gene3D" id="2.60.34.10">
    <property type="entry name" value="Substrate Binding Domain Of DNAk, Chain A, domain 1"/>
    <property type="match status" value="1"/>
</dbReference>
<accession>A0AAF1AZG4</accession>
<dbReference type="InterPro" id="IPR018181">
    <property type="entry name" value="Heat_shock_70_CS"/>
</dbReference>
<dbReference type="InterPro" id="IPR043129">
    <property type="entry name" value="ATPase_NBD"/>
</dbReference>
<dbReference type="AlphaFoldDB" id="A0AAF1AZG4"/>
<reference evidence="5" key="1">
    <citation type="journal article" date="2016" name="Nat. Genet.">
        <title>A high-quality carrot genome assembly provides new insights into carotenoid accumulation and asterid genome evolution.</title>
        <authorList>
            <person name="Iorizzo M."/>
            <person name="Ellison S."/>
            <person name="Senalik D."/>
            <person name="Zeng P."/>
            <person name="Satapoomin P."/>
            <person name="Huang J."/>
            <person name="Bowman M."/>
            <person name="Iovene M."/>
            <person name="Sanseverino W."/>
            <person name="Cavagnaro P."/>
            <person name="Yildiz M."/>
            <person name="Macko-Podgorni A."/>
            <person name="Moranska E."/>
            <person name="Grzebelus E."/>
            <person name="Grzebelus D."/>
            <person name="Ashrafi H."/>
            <person name="Zheng Z."/>
            <person name="Cheng S."/>
            <person name="Spooner D."/>
            <person name="Van Deynze A."/>
            <person name="Simon P."/>
        </authorList>
    </citation>
    <scope>NUCLEOTIDE SEQUENCE</scope>
    <source>
        <tissue evidence="5">Leaf</tissue>
    </source>
</reference>
<dbReference type="Gene3D" id="3.90.640.10">
    <property type="entry name" value="Actin, Chain A, domain 4"/>
    <property type="match status" value="1"/>
</dbReference>
<dbReference type="SUPFAM" id="SSF53067">
    <property type="entry name" value="Actin-like ATPase domain"/>
    <property type="match status" value="2"/>
</dbReference>
<dbReference type="Gene3D" id="3.30.30.30">
    <property type="match status" value="1"/>
</dbReference>
<dbReference type="PROSITE" id="PS00329">
    <property type="entry name" value="HSP70_2"/>
    <property type="match status" value="1"/>
</dbReference>
<dbReference type="FunFam" id="3.90.640.10:FF:000002">
    <property type="entry name" value="Heat shock 70 kDa"/>
    <property type="match status" value="1"/>
</dbReference>
<dbReference type="GO" id="GO:0005524">
    <property type="term" value="F:ATP binding"/>
    <property type="evidence" value="ECO:0007669"/>
    <property type="project" value="UniProtKB-KW"/>
</dbReference>
<dbReference type="FunFam" id="3.30.420.40:FF:000026">
    <property type="entry name" value="Heat shock protein 70"/>
    <property type="match status" value="1"/>
</dbReference>
<evidence type="ECO:0000256" key="2">
    <source>
        <dbReference type="ARBA" id="ARBA00022741"/>
    </source>
</evidence>
<organism evidence="5 6">
    <name type="scientific">Daucus carota subsp. sativus</name>
    <name type="common">Carrot</name>
    <dbReference type="NCBI Taxonomy" id="79200"/>
    <lineage>
        <taxon>Eukaryota</taxon>
        <taxon>Viridiplantae</taxon>
        <taxon>Streptophyta</taxon>
        <taxon>Embryophyta</taxon>
        <taxon>Tracheophyta</taxon>
        <taxon>Spermatophyta</taxon>
        <taxon>Magnoliopsida</taxon>
        <taxon>eudicotyledons</taxon>
        <taxon>Gunneridae</taxon>
        <taxon>Pentapetalae</taxon>
        <taxon>asterids</taxon>
        <taxon>campanulids</taxon>
        <taxon>Apiales</taxon>
        <taxon>Apiaceae</taxon>
        <taxon>Apioideae</taxon>
        <taxon>Scandiceae</taxon>
        <taxon>Daucinae</taxon>
        <taxon>Daucus</taxon>
        <taxon>Daucus sect. Daucus</taxon>
    </lineage>
</organism>
<evidence type="ECO:0000256" key="4">
    <source>
        <dbReference type="RuleBase" id="RU003322"/>
    </source>
</evidence>
<dbReference type="PROSITE" id="PS00297">
    <property type="entry name" value="HSP70_1"/>
    <property type="match status" value="1"/>
</dbReference>
<dbReference type="PRINTS" id="PR00301">
    <property type="entry name" value="HEATSHOCK70"/>
</dbReference>
<dbReference type="InterPro" id="IPR013126">
    <property type="entry name" value="Hsp_70_fam"/>
</dbReference>
<keyword evidence="6" id="KW-1185">Reference proteome</keyword>
<dbReference type="SUPFAM" id="SSF100934">
    <property type="entry name" value="Heat shock protein 70kD (HSP70), C-terminal subdomain"/>
    <property type="match status" value="1"/>
</dbReference>
<evidence type="ECO:0000256" key="1">
    <source>
        <dbReference type="ARBA" id="ARBA00007381"/>
    </source>
</evidence>
<keyword evidence="2 4" id="KW-0547">Nucleotide-binding</keyword>
<dbReference type="InterPro" id="IPR029048">
    <property type="entry name" value="HSP70_C_sf"/>
</dbReference>
<proteinExistence type="inferred from homology"/>
<dbReference type="PANTHER" id="PTHR19375">
    <property type="entry name" value="HEAT SHOCK PROTEIN 70KDA"/>
    <property type="match status" value="1"/>
</dbReference>